<sequence>MSVKAIAIAVLWGLTFAVAHAAEPGRAPLPAIEIAKPGQCVEPKDVIRRDHMKFLRHQRDLTMHEGIRTKKHSLNECISCHASPKTGSVIGEGGFCQSCHDYAAVKPDCWDCHQPKPGQKSVAGARP</sequence>
<dbReference type="InterPro" id="IPR036280">
    <property type="entry name" value="Multihaem_cyt_sf"/>
</dbReference>
<dbReference type="SUPFAM" id="SSF48695">
    <property type="entry name" value="Multiheme cytochromes"/>
    <property type="match status" value="1"/>
</dbReference>
<evidence type="ECO:0000313" key="2">
    <source>
        <dbReference type="EMBL" id="BBO20416.1"/>
    </source>
</evidence>
<name>A0A809RW36_9PROT</name>
<organism evidence="2 3">
    <name type="scientific">Candidatus Desulfobacillus denitrificans</name>
    <dbReference type="NCBI Taxonomy" id="2608985"/>
    <lineage>
        <taxon>Bacteria</taxon>
        <taxon>Pseudomonadati</taxon>
        <taxon>Pseudomonadota</taxon>
        <taxon>Betaproteobacteria</taxon>
        <taxon>Candidatus Desulfobacillus</taxon>
    </lineage>
</organism>
<protein>
    <recommendedName>
        <fullName evidence="4">Hdr-like menaquinol oxidoreductase cytochrome c subunit</fullName>
    </recommendedName>
</protein>
<evidence type="ECO:0000313" key="3">
    <source>
        <dbReference type="Proteomes" id="UP000662914"/>
    </source>
</evidence>
<dbReference type="EMBL" id="AP021857">
    <property type="protein sequence ID" value="BBO20416.1"/>
    <property type="molecule type" value="Genomic_DNA"/>
</dbReference>
<feature type="signal peptide" evidence="1">
    <location>
        <begin position="1"/>
        <end position="21"/>
    </location>
</feature>
<dbReference type="AlphaFoldDB" id="A0A809RW36"/>
<dbReference type="Proteomes" id="UP000662914">
    <property type="component" value="Chromosome"/>
</dbReference>
<accession>A0A809RW36</accession>
<gene>
    <name evidence="2" type="ORF">DSYM_11150</name>
</gene>
<dbReference type="Gene3D" id="3.90.10.10">
    <property type="entry name" value="Cytochrome C3"/>
    <property type="match status" value="1"/>
</dbReference>
<evidence type="ECO:0000256" key="1">
    <source>
        <dbReference type="SAM" id="SignalP"/>
    </source>
</evidence>
<proteinExistence type="predicted"/>
<keyword evidence="1" id="KW-0732">Signal</keyword>
<feature type="chain" id="PRO_5035315432" description="Hdr-like menaquinol oxidoreductase cytochrome c subunit" evidence="1">
    <location>
        <begin position="22"/>
        <end position="127"/>
    </location>
</feature>
<reference evidence="2" key="1">
    <citation type="journal article" name="DNA Res.">
        <title>The physiological potential of anammox bacteria as revealed by their core genome structure.</title>
        <authorList>
            <person name="Okubo T."/>
            <person name="Toyoda A."/>
            <person name="Fukuhara K."/>
            <person name="Uchiyama I."/>
            <person name="Harigaya Y."/>
            <person name="Kuroiwa M."/>
            <person name="Suzuki T."/>
            <person name="Murakami Y."/>
            <person name="Suwa Y."/>
            <person name="Takami H."/>
        </authorList>
    </citation>
    <scope>NUCLEOTIDE SEQUENCE</scope>
    <source>
        <strain evidence="2">317325-3</strain>
    </source>
</reference>
<dbReference type="KEGG" id="ddz:DSYM_11150"/>
<evidence type="ECO:0008006" key="4">
    <source>
        <dbReference type="Google" id="ProtNLM"/>
    </source>
</evidence>